<feature type="signal peptide" evidence="1">
    <location>
        <begin position="1"/>
        <end position="20"/>
    </location>
</feature>
<name>A0A380QA52_YERPU</name>
<accession>A0A380QA52</accession>
<gene>
    <name evidence="2" type="ORF">NCTC8580_02847</name>
</gene>
<protein>
    <submittedName>
        <fullName evidence="2">Uncharacterized protein</fullName>
    </submittedName>
</protein>
<dbReference type="Proteomes" id="UP000255087">
    <property type="component" value="Unassembled WGS sequence"/>
</dbReference>
<reference evidence="2 3" key="1">
    <citation type="submission" date="2018-06" db="EMBL/GenBank/DDBJ databases">
        <authorList>
            <consortium name="Pathogen Informatics"/>
            <person name="Doyle S."/>
        </authorList>
    </citation>
    <scope>NUCLEOTIDE SEQUENCE [LARGE SCALE GENOMIC DNA]</scope>
    <source>
        <strain evidence="2 3">NCTC8580</strain>
    </source>
</reference>
<proteinExistence type="predicted"/>
<dbReference type="RefSeq" id="WP_147280429.1">
    <property type="nucleotide sequence ID" value="NZ_UHJC01000001.1"/>
</dbReference>
<sequence length="255" mass="28266">MNKIMYSLLLFVLFSSSVTGGNKIQPIKYLAYFNVYNATCITYINNVRGFASFRERGPVASGVNITPFLVNGKNTVAMDVASLGALDGENHLAPDARCELRVTAVTPEDEIEVIKLVATTNDKLQPISTASFSDSEKTNGSPVVSEKVKDILLTNISVEFAKMFSREFNIQGIPDWAWTKATPFEPTAENIAKLQQAYMELTQLILNKDGAGIQKIAHISFSEKEMAEGLKPESWYKSFGFDEYLPRVSVVDPFK</sequence>
<dbReference type="EMBL" id="UHJC01000001">
    <property type="protein sequence ID" value="SUP83969.1"/>
    <property type="molecule type" value="Genomic_DNA"/>
</dbReference>
<evidence type="ECO:0000256" key="1">
    <source>
        <dbReference type="SAM" id="SignalP"/>
    </source>
</evidence>
<evidence type="ECO:0000313" key="3">
    <source>
        <dbReference type="Proteomes" id="UP000255087"/>
    </source>
</evidence>
<dbReference type="AlphaFoldDB" id="A0A380QA52"/>
<evidence type="ECO:0000313" key="2">
    <source>
        <dbReference type="EMBL" id="SUP83969.1"/>
    </source>
</evidence>
<feature type="chain" id="PRO_5016632673" evidence="1">
    <location>
        <begin position="21"/>
        <end position="255"/>
    </location>
</feature>
<organism evidence="2 3">
    <name type="scientific">Yersinia pseudotuberculosis</name>
    <dbReference type="NCBI Taxonomy" id="633"/>
    <lineage>
        <taxon>Bacteria</taxon>
        <taxon>Pseudomonadati</taxon>
        <taxon>Pseudomonadota</taxon>
        <taxon>Gammaproteobacteria</taxon>
        <taxon>Enterobacterales</taxon>
        <taxon>Yersiniaceae</taxon>
        <taxon>Yersinia</taxon>
    </lineage>
</organism>
<keyword evidence="1" id="KW-0732">Signal</keyword>